<gene>
    <name evidence="3" type="ORF">EV682_1077</name>
    <name evidence="2" type="ORF">NCTC11159_03601</name>
</gene>
<reference evidence="2 4" key="1">
    <citation type="submission" date="2018-06" db="EMBL/GenBank/DDBJ databases">
        <authorList>
            <consortium name="Pathogen Informatics"/>
            <person name="Doyle S."/>
        </authorList>
    </citation>
    <scope>NUCLEOTIDE SEQUENCE [LARGE SCALE GENOMIC DNA]</scope>
    <source>
        <strain evidence="2 4">NCTC11159</strain>
    </source>
</reference>
<keyword evidence="5" id="KW-1185">Reference proteome</keyword>
<dbReference type="AlphaFoldDB" id="A0A377SUK4"/>
<evidence type="ECO:0000313" key="5">
    <source>
        <dbReference type="Proteomes" id="UP000295794"/>
    </source>
</evidence>
<evidence type="ECO:0000313" key="2">
    <source>
        <dbReference type="EMBL" id="STR45055.1"/>
    </source>
</evidence>
<dbReference type="EMBL" id="SMBT01000007">
    <property type="protein sequence ID" value="TCU85497.1"/>
    <property type="molecule type" value="Genomic_DNA"/>
</dbReference>
<dbReference type="EMBL" id="UGHR01000003">
    <property type="protein sequence ID" value="STR45055.1"/>
    <property type="molecule type" value="Genomic_DNA"/>
</dbReference>
<dbReference type="Proteomes" id="UP000255108">
    <property type="component" value="Unassembled WGS sequence"/>
</dbReference>
<accession>A0A377SUK4</accession>
<proteinExistence type="predicted"/>
<name>A0A377SUK4_9NEIS</name>
<dbReference type="Proteomes" id="UP000295794">
    <property type="component" value="Unassembled WGS sequence"/>
</dbReference>
<organism evidence="2 4">
    <name type="scientific">Iodobacter fluviatilis</name>
    <dbReference type="NCBI Taxonomy" id="537"/>
    <lineage>
        <taxon>Bacteria</taxon>
        <taxon>Pseudomonadati</taxon>
        <taxon>Pseudomonadota</taxon>
        <taxon>Betaproteobacteria</taxon>
        <taxon>Neisseriales</taxon>
        <taxon>Chitinibacteraceae</taxon>
        <taxon>Iodobacter</taxon>
    </lineage>
</organism>
<evidence type="ECO:0000313" key="4">
    <source>
        <dbReference type="Proteomes" id="UP000255108"/>
    </source>
</evidence>
<feature type="region of interest" description="Disordered" evidence="1">
    <location>
        <begin position="1"/>
        <end position="22"/>
    </location>
</feature>
<evidence type="ECO:0000313" key="3">
    <source>
        <dbReference type="EMBL" id="TCU85497.1"/>
    </source>
</evidence>
<protein>
    <submittedName>
        <fullName evidence="2">Uncharacterized protein</fullName>
    </submittedName>
</protein>
<sequence>MKCDEKRRVAPHRRANQSQKDQCLRHVDLGAGVPLDLPFLRGQETKPSHKLKARNPLLRSNQVGGGRDWLAASLPSDPPPRLFGACVFQGDF</sequence>
<reference evidence="3 5" key="2">
    <citation type="submission" date="2019-03" db="EMBL/GenBank/DDBJ databases">
        <title>Genomic Encyclopedia of Type Strains, Phase IV (KMG-IV): sequencing the most valuable type-strain genomes for metagenomic binning, comparative biology and taxonomic classification.</title>
        <authorList>
            <person name="Goeker M."/>
        </authorList>
    </citation>
    <scope>NUCLEOTIDE SEQUENCE [LARGE SCALE GENOMIC DNA]</scope>
    <source>
        <strain evidence="3 5">DSM 3764</strain>
    </source>
</reference>
<evidence type="ECO:0000256" key="1">
    <source>
        <dbReference type="SAM" id="MobiDB-lite"/>
    </source>
</evidence>